<dbReference type="RefSeq" id="WP_147291404.1">
    <property type="nucleotide sequence ID" value="NZ_UFWZ01000001.1"/>
</dbReference>
<dbReference type="OrthoDB" id="1936823at2"/>
<feature type="transmembrane region" description="Helical" evidence="1">
    <location>
        <begin position="58"/>
        <end position="77"/>
    </location>
</feature>
<evidence type="ECO:0000313" key="3">
    <source>
        <dbReference type="Proteomes" id="UP000254664"/>
    </source>
</evidence>
<keyword evidence="1" id="KW-1133">Transmembrane helix</keyword>
<keyword evidence="1" id="KW-0472">Membrane</keyword>
<proteinExistence type="predicted"/>
<reference evidence="2 3" key="1">
    <citation type="submission" date="2018-06" db="EMBL/GenBank/DDBJ databases">
        <authorList>
            <consortium name="Pathogen Informatics"/>
            <person name="Doyle S."/>
        </authorList>
    </citation>
    <scope>NUCLEOTIDE SEQUENCE [LARGE SCALE GENOMIC DNA]</scope>
    <source>
        <strain evidence="2 3">NCTC9836</strain>
    </source>
</reference>
<sequence length="91" mass="10491">MMDYGTVLLSAFIAIYFIIKYSKDQKGFNLAIAFICTTGMFYRKTFGIYNNVGNSAQTIINIIYRSVVLILLAVYFINEKSKRKKANQLER</sequence>
<evidence type="ECO:0000313" key="2">
    <source>
        <dbReference type="EMBL" id="SUY45304.1"/>
    </source>
</evidence>
<gene>
    <name evidence="2" type="ORF">NCTC9836_00224</name>
</gene>
<keyword evidence="1" id="KW-0812">Transmembrane</keyword>
<feature type="transmembrane region" description="Helical" evidence="1">
    <location>
        <begin position="6"/>
        <end position="21"/>
    </location>
</feature>
<dbReference type="EMBL" id="UFWZ01000001">
    <property type="protein sequence ID" value="SUY45304.1"/>
    <property type="molecule type" value="Genomic_DNA"/>
</dbReference>
<dbReference type="AlphaFoldDB" id="A0A381J6B5"/>
<evidence type="ECO:0000256" key="1">
    <source>
        <dbReference type="SAM" id="Phobius"/>
    </source>
</evidence>
<keyword evidence="3" id="KW-1185">Reference proteome</keyword>
<protein>
    <submittedName>
        <fullName evidence="2">Uncharacterized protein</fullName>
    </submittedName>
</protein>
<name>A0A381J6B5_9CLOT</name>
<dbReference type="Proteomes" id="UP000254664">
    <property type="component" value="Unassembled WGS sequence"/>
</dbReference>
<feature type="transmembrane region" description="Helical" evidence="1">
    <location>
        <begin position="28"/>
        <end position="46"/>
    </location>
</feature>
<accession>A0A381J6B5</accession>
<organism evidence="2 3">
    <name type="scientific">Clostridium putrefaciens</name>
    <dbReference type="NCBI Taxonomy" id="99675"/>
    <lineage>
        <taxon>Bacteria</taxon>
        <taxon>Bacillati</taxon>
        <taxon>Bacillota</taxon>
        <taxon>Clostridia</taxon>
        <taxon>Eubacteriales</taxon>
        <taxon>Clostridiaceae</taxon>
        <taxon>Clostridium</taxon>
    </lineage>
</organism>